<gene>
    <name evidence="1" type="ORF">E4U43_000436</name>
</gene>
<dbReference type="PANTHER" id="PTHR35020">
    <property type="entry name" value="N-ACETYLGLUCOSAMINE-INDUCED PROTEIN 1"/>
    <property type="match status" value="1"/>
</dbReference>
<dbReference type="AlphaFoldDB" id="A0A9P7N9S4"/>
<protein>
    <recommendedName>
        <fullName evidence="3">N-acetylglucosamine-induced protein 1</fullName>
    </recommendedName>
</protein>
<sequence length="223" mass="25622">MGSLNVVPFWQVNCPQDQLPAECPPFLVGLSAKDQRIVGTPDAAFKVLTWEDVTNIIKTNGLEQFQRIPSDLRRYKAFTFQVAKQYGNIAAFILRERLRWQEPIRSRGAPFQHADDMKILCNDWPYGIDKRVVHLVVWTKFELKTDPRSGDLTDAARAEIDDFVTRTFRSRLPAQHVVWFKNWASLKSVDAVEHFHVMMFDPDPAFICDVTNGDVPICDKTNV</sequence>
<keyword evidence="2" id="KW-1185">Reference proteome</keyword>
<dbReference type="PANTHER" id="PTHR35020:SF4">
    <property type="entry name" value="N-ACETYLGLUCOSAMINE-INDUCED PROTEIN 1"/>
    <property type="match status" value="1"/>
</dbReference>
<organism evidence="1 2">
    <name type="scientific">Claviceps pusilla</name>
    <dbReference type="NCBI Taxonomy" id="123648"/>
    <lineage>
        <taxon>Eukaryota</taxon>
        <taxon>Fungi</taxon>
        <taxon>Dikarya</taxon>
        <taxon>Ascomycota</taxon>
        <taxon>Pezizomycotina</taxon>
        <taxon>Sordariomycetes</taxon>
        <taxon>Hypocreomycetidae</taxon>
        <taxon>Hypocreales</taxon>
        <taxon>Clavicipitaceae</taxon>
        <taxon>Claviceps</taxon>
    </lineage>
</organism>
<evidence type="ECO:0000313" key="1">
    <source>
        <dbReference type="EMBL" id="KAG6006456.1"/>
    </source>
</evidence>
<accession>A0A9P7N9S4</accession>
<name>A0A9P7N9S4_9HYPO</name>
<dbReference type="Proteomes" id="UP000748025">
    <property type="component" value="Unassembled WGS sequence"/>
</dbReference>
<dbReference type="GO" id="GO:0006044">
    <property type="term" value="P:N-acetylglucosamine metabolic process"/>
    <property type="evidence" value="ECO:0007669"/>
    <property type="project" value="TreeGrafter"/>
</dbReference>
<evidence type="ECO:0008006" key="3">
    <source>
        <dbReference type="Google" id="ProtNLM"/>
    </source>
</evidence>
<proteinExistence type="predicted"/>
<dbReference type="Pfam" id="PF12239">
    <property type="entry name" value="DUF3605"/>
    <property type="match status" value="1"/>
</dbReference>
<dbReference type="GO" id="GO:0005737">
    <property type="term" value="C:cytoplasm"/>
    <property type="evidence" value="ECO:0007669"/>
    <property type="project" value="TreeGrafter"/>
</dbReference>
<dbReference type="EMBL" id="SRPW01001130">
    <property type="protein sequence ID" value="KAG6006456.1"/>
    <property type="molecule type" value="Genomic_DNA"/>
</dbReference>
<comment type="caution">
    <text evidence="1">The sequence shown here is derived from an EMBL/GenBank/DDBJ whole genome shotgun (WGS) entry which is preliminary data.</text>
</comment>
<dbReference type="OrthoDB" id="10053431at2759"/>
<evidence type="ECO:0000313" key="2">
    <source>
        <dbReference type="Proteomes" id="UP000748025"/>
    </source>
</evidence>
<reference evidence="1" key="1">
    <citation type="journal article" date="2020" name="bioRxiv">
        <title>Whole genome comparisons of ergot fungi reveals the divergence and evolution of species within the genus Claviceps are the result of varying mechanisms driving genome evolution and host range expansion.</title>
        <authorList>
            <person name="Wyka S.A."/>
            <person name="Mondo S.J."/>
            <person name="Liu M."/>
            <person name="Dettman J."/>
            <person name="Nalam V."/>
            <person name="Broders K.D."/>
        </authorList>
    </citation>
    <scope>NUCLEOTIDE SEQUENCE</scope>
    <source>
        <strain evidence="1">CCC 602</strain>
    </source>
</reference>
<dbReference type="InterPro" id="IPR022036">
    <property type="entry name" value="DUF3605"/>
</dbReference>